<proteinExistence type="predicted"/>
<evidence type="ECO:0000313" key="4">
    <source>
        <dbReference type="EMBL" id="QEC63569.1"/>
    </source>
</evidence>
<evidence type="ECO:0000256" key="2">
    <source>
        <dbReference type="SAM" id="Phobius"/>
    </source>
</evidence>
<feature type="transmembrane region" description="Helical" evidence="2">
    <location>
        <begin position="455"/>
        <end position="474"/>
    </location>
</feature>
<dbReference type="AlphaFoldDB" id="A0A5B8UXA1"/>
<feature type="chain" id="PRO_5023053155" evidence="3">
    <location>
        <begin position="21"/>
        <end position="599"/>
    </location>
</feature>
<feature type="compositionally biased region" description="Polar residues" evidence="1">
    <location>
        <begin position="129"/>
        <end position="144"/>
    </location>
</feature>
<keyword evidence="2" id="KW-1133">Transmembrane helix</keyword>
<reference evidence="4 5" key="1">
    <citation type="journal article" date="2017" name="Curr. Microbiol.">
        <title>Mucilaginibacter ginsenosidivorans sp. nov., Isolated from Soil of Ginseng Field.</title>
        <authorList>
            <person name="Kim M.M."/>
            <person name="Siddiqi M.Z."/>
            <person name="Im W.T."/>
        </authorList>
    </citation>
    <scope>NUCLEOTIDE SEQUENCE [LARGE SCALE GENOMIC DNA]</scope>
    <source>
        <strain evidence="4 5">Gsoil 3017</strain>
    </source>
</reference>
<organism evidence="4 5">
    <name type="scientific">Mucilaginibacter ginsenosidivorans</name>
    <dbReference type="NCBI Taxonomy" id="398053"/>
    <lineage>
        <taxon>Bacteria</taxon>
        <taxon>Pseudomonadati</taxon>
        <taxon>Bacteroidota</taxon>
        <taxon>Sphingobacteriia</taxon>
        <taxon>Sphingobacteriales</taxon>
        <taxon>Sphingobacteriaceae</taxon>
        <taxon>Mucilaginibacter</taxon>
    </lineage>
</organism>
<dbReference type="RefSeq" id="WP_147032144.1">
    <property type="nucleotide sequence ID" value="NZ_CP042436.1"/>
</dbReference>
<feature type="region of interest" description="Disordered" evidence="1">
    <location>
        <begin position="123"/>
        <end position="144"/>
    </location>
</feature>
<keyword evidence="3" id="KW-0732">Signal</keyword>
<dbReference type="EMBL" id="CP042436">
    <property type="protein sequence ID" value="QEC63569.1"/>
    <property type="molecule type" value="Genomic_DNA"/>
</dbReference>
<gene>
    <name evidence="4" type="ORF">FRZ54_13605</name>
</gene>
<dbReference type="KEGG" id="mgin:FRZ54_13605"/>
<protein>
    <submittedName>
        <fullName evidence="4">Protein BatD</fullName>
    </submittedName>
</protein>
<keyword evidence="5" id="KW-1185">Reference proteome</keyword>
<dbReference type="Proteomes" id="UP000321479">
    <property type="component" value="Chromosome"/>
</dbReference>
<accession>A0A5B8UXA1</accession>
<keyword evidence="2" id="KW-0812">Transmembrane</keyword>
<dbReference type="PANTHER" id="PTHR40940">
    <property type="entry name" value="PROTEIN BATD-RELATED"/>
    <property type="match status" value="1"/>
</dbReference>
<dbReference type="PANTHER" id="PTHR40940:SF2">
    <property type="entry name" value="BATD"/>
    <property type="match status" value="1"/>
</dbReference>
<evidence type="ECO:0000256" key="3">
    <source>
        <dbReference type="SAM" id="SignalP"/>
    </source>
</evidence>
<evidence type="ECO:0000256" key="1">
    <source>
        <dbReference type="SAM" id="MobiDB-lite"/>
    </source>
</evidence>
<evidence type="ECO:0000313" key="5">
    <source>
        <dbReference type="Proteomes" id="UP000321479"/>
    </source>
</evidence>
<dbReference type="Pfam" id="PF13584">
    <property type="entry name" value="BatD"/>
    <property type="match status" value="2"/>
</dbReference>
<sequence length="599" mass="66215">MKARYLILIVLLFAIRPVLAQDVKFTASASKTTVGTGEQFEVSFSLNGNGGQFDPPDFGNFQILSGPNMSTSMESINGNTTVSSSYGFILMPVKEGDYTIGPATVVVNGRRLSTNPIKIKVVKGKPVPQGNQAQSGPDNSITEGSSADLSKSIFIKAIADKNSVYQGQQLVLTFRLYTKVGIEQSQVDNVPDLNGFWNEDIKQPQQTQWRVESYKGERYNVADIKKNILFPEHAGNITIDPMKMTFILRVQAPSRDVFDQFFGAYKEVKYKVSSAPLVVHVKPLPEAGKPVGFTGAVGNFSVQSSVDKTELKANDALNYKVKVSGSGNIKLLKTLNTGFPADFEKYDPKITDSVDENENGVSGTRVYNYLLIPRHQGDFDIEPLRFSYFNPATGRYSTLNGKGFHIKVAKGLTESNVTAFSADKQDVKMLEKDIRYIKTSDLELAKAGEQFFGSFGYYLMLLIGPVACFGAYAYRNRLRKYNSDVVKVKSRRAGKVAAKHLANAQKQLTATNTKAFYEDISKGLYGYLSDKLNIQYANLDRETIVSALKARSVSGLLTTQLLDTLDLCEMARYAPVTHISEKEVFEKAKGIINDIENEI</sequence>
<feature type="signal peptide" evidence="3">
    <location>
        <begin position="1"/>
        <end position="20"/>
    </location>
</feature>
<name>A0A5B8UXA1_9SPHI</name>
<dbReference type="OrthoDB" id="2079210at2"/>
<keyword evidence="2" id="KW-0472">Membrane</keyword>
<dbReference type="InterPro" id="IPR025738">
    <property type="entry name" value="BatD"/>
</dbReference>